<dbReference type="Proteomes" id="UP001430755">
    <property type="component" value="Unassembled WGS sequence"/>
</dbReference>
<reference evidence="1" key="1">
    <citation type="submission" date="2021-11" db="EMBL/GenBank/DDBJ databases">
        <title>A Novel Adlercreutzia Species, isolated from a Allomyrina dichotoma larva feces.</title>
        <authorList>
            <person name="Suh M.K."/>
        </authorList>
    </citation>
    <scope>NUCLEOTIDE SEQUENCE</scope>
    <source>
        <strain evidence="1">JBNU-10</strain>
    </source>
</reference>
<proteinExistence type="predicted"/>
<name>A0ABS9WEZ8_9ACTN</name>
<dbReference type="RefSeq" id="WP_242163618.1">
    <property type="nucleotide sequence ID" value="NZ_JAJMLW010000001.1"/>
</dbReference>
<accession>A0ABS9WEZ8</accession>
<organism evidence="1 2">
    <name type="scientific">Adlercreutzia faecimuris</name>
    <dbReference type="NCBI Taxonomy" id="2897341"/>
    <lineage>
        <taxon>Bacteria</taxon>
        <taxon>Bacillati</taxon>
        <taxon>Actinomycetota</taxon>
        <taxon>Coriobacteriia</taxon>
        <taxon>Eggerthellales</taxon>
        <taxon>Eggerthellaceae</taxon>
        <taxon>Adlercreutzia</taxon>
    </lineage>
</organism>
<evidence type="ECO:0008006" key="3">
    <source>
        <dbReference type="Google" id="ProtNLM"/>
    </source>
</evidence>
<comment type="caution">
    <text evidence="1">The sequence shown here is derived from an EMBL/GenBank/DDBJ whole genome shotgun (WGS) entry which is preliminary data.</text>
</comment>
<evidence type="ECO:0000313" key="1">
    <source>
        <dbReference type="EMBL" id="MCI2241446.1"/>
    </source>
</evidence>
<keyword evidence="2" id="KW-1185">Reference proteome</keyword>
<dbReference type="EMBL" id="JAJMLW010000001">
    <property type="protein sequence ID" value="MCI2241446.1"/>
    <property type="molecule type" value="Genomic_DNA"/>
</dbReference>
<sequence length="250" mass="26140">MAEQKNAPAKTADDYQAAVDAVFEVVGLAAAAVIPGGKAALAVQAALPVVKAAAKVAPQVGKVAQPALGKMADAAPDVAQKAGVAIGDAAAGVAGAVGAAAKRVFDPIGDALDARKEEQARAEARRVILEGAGVRMSVERFRENKETHERASEETYLGYPGCYAIAVYDHAPKEKGFGKYRGIYVGKSRSIGQGVADDFAGRGNVDVYADAKYEQDILVYLFPCPEESLDRLEQSLIVALDADESYNVAK</sequence>
<gene>
    <name evidence="1" type="ORF">LPT13_03640</name>
</gene>
<evidence type="ECO:0000313" key="2">
    <source>
        <dbReference type="Proteomes" id="UP001430755"/>
    </source>
</evidence>
<protein>
    <recommendedName>
        <fullName evidence="3">GIY-YIG nuclease family protein</fullName>
    </recommendedName>
</protein>